<dbReference type="VEuPathDB" id="FungiDB:GGTG_11034"/>
<dbReference type="CDD" id="cd02883">
    <property type="entry name" value="NUDIX_Hydrolase"/>
    <property type="match status" value="1"/>
</dbReference>
<evidence type="ECO:0000256" key="2">
    <source>
        <dbReference type="SAM" id="MobiDB-lite"/>
    </source>
</evidence>
<reference evidence="5" key="5">
    <citation type="submission" date="2018-04" db="UniProtKB">
        <authorList>
            <consortium name="EnsemblFungi"/>
        </authorList>
    </citation>
    <scope>IDENTIFICATION</scope>
    <source>
        <strain evidence="5">R3-111a-1</strain>
    </source>
</reference>
<dbReference type="HOGENOM" id="CLU_760854_0_0_1"/>
<keyword evidence="6" id="KW-1185">Reference proteome</keyword>
<evidence type="ECO:0000313" key="5">
    <source>
        <dbReference type="EnsemblFungi" id="EJT71780"/>
    </source>
</evidence>
<feature type="compositionally biased region" description="Low complexity" evidence="2">
    <location>
        <begin position="209"/>
        <end position="225"/>
    </location>
</feature>
<dbReference type="PANTHER" id="PTHR21340:SF0">
    <property type="entry name" value="BIS(5'-NUCLEOSYL)-TETRAPHOSPHATASE [ASYMMETRICAL]"/>
    <property type="match status" value="1"/>
</dbReference>
<dbReference type="Gene3D" id="3.90.79.10">
    <property type="entry name" value="Nucleoside Triphosphate Pyrophosphohydrolase"/>
    <property type="match status" value="1"/>
</dbReference>
<accession>J3PC10</accession>
<reference evidence="4" key="2">
    <citation type="submission" date="2010-07" db="EMBL/GenBank/DDBJ databases">
        <authorList>
            <consortium name="The Broad Institute Genome Sequencing Platform"/>
            <consortium name="Broad Institute Genome Sequencing Center for Infectious Disease"/>
            <person name="Ma L.-J."/>
            <person name="Dead R."/>
            <person name="Young S."/>
            <person name="Zeng Q."/>
            <person name="Koehrsen M."/>
            <person name="Alvarado L."/>
            <person name="Berlin A."/>
            <person name="Chapman S.B."/>
            <person name="Chen Z."/>
            <person name="Freedman E."/>
            <person name="Gellesch M."/>
            <person name="Goldberg J."/>
            <person name="Griggs A."/>
            <person name="Gujja S."/>
            <person name="Heilman E.R."/>
            <person name="Heiman D."/>
            <person name="Hepburn T."/>
            <person name="Howarth C."/>
            <person name="Jen D."/>
            <person name="Larson L."/>
            <person name="Mehta T."/>
            <person name="Neiman D."/>
            <person name="Pearson M."/>
            <person name="Roberts A."/>
            <person name="Saif S."/>
            <person name="Shea T."/>
            <person name="Shenoy N."/>
            <person name="Sisk P."/>
            <person name="Stolte C."/>
            <person name="Sykes S."/>
            <person name="Walk T."/>
            <person name="White J."/>
            <person name="Yandava C."/>
            <person name="Haas B."/>
            <person name="Nusbaum C."/>
            <person name="Birren B."/>
        </authorList>
    </citation>
    <scope>NUCLEOTIDE SEQUENCE</scope>
    <source>
        <strain evidence="4">R3-111a-1</strain>
    </source>
</reference>
<reference evidence="6" key="1">
    <citation type="submission" date="2010-07" db="EMBL/GenBank/DDBJ databases">
        <title>The genome sequence of Gaeumannomyces graminis var. tritici strain R3-111a-1.</title>
        <authorList>
            <consortium name="The Broad Institute Genome Sequencing Platform"/>
            <person name="Ma L.-J."/>
            <person name="Dead R."/>
            <person name="Young S."/>
            <person name="Zeng Q."/>
            <person name="Koehrsen M."/>
            <person name="Alvarado L."/>
            <person name="Berlin A."/>
            <person name="Chapman S.B."/>
            <person name="Chen Z."/>
            <person name="Freedman E."/>
            <person name="Gellesch M."/>
            <person name="Goldberg J."/>
            <person name="Griggs A."/>
            <person name="Gujja S."/>
            <person name="Heilman E.R."/>
            <person name="Heiman D."/>
            <person name="Hepburn T."/>
            <person name="Howarth C."/>
            <person name="Jen D."/>
            <person name="Larson L."/>
            <person name="Mehta T."/>
            <person name="Neiman D."/>
            <person name="Pearson M."/>
            <person name="Roberts A."/>
            <person name="Saif S."/>
            <person name="Shea T."/>
            <person name="Shenoy N."/>
            <person name="Sisk P."/>
            <person name="Stolte C."/>
            <person name="Sykes S."/>
            <person name="Walk T."/>
            <person name="White J."/>
            <person name="Yandava C."/>
            <person name="Haas B."/>
            <person name="Nusbaum C."/>
            <person name="Birren B."/>
        </authorList>
    </citation>
    <scope>NUCLEOTIDE SEQUENCE [LARGE SCALE GENOMIC DNA]</scope>
    <source>
        <strain evidence="6">R3-111a-1</strain>
    </source>
</reference>
<dbReference type="SUPFAM" id="SSF55811">
    <property type="entry name" value="Nudix"/>
    <property type="match status" value="1"/>
</dbReference>
<protein>
    <recommendedName>
        <fullName evidence="3">Nudix hydrolase domain-containing protein</fullName>
    </recommendedName>
</protein>
<feature type="region of interest" description="Disordered" evidence="2">
    <location>
        <begin position="195"/>
        <end position="262"/>
    </location>
</feature>
<dbReference type="Pfam" id="PF00293">
    <property type="entry name" value="NUDIX"/>
    <property type="match status" value="1"/>
</dbReference>
<dbReference type="OrthoDB" id="10259236at2759"/>
<dbReference type="PROSITE" id="PS51462">
    <property type="entry name" value="NUDIX"/>
    <property type="match status" value="1"/>
</dbReference>
<name>J3PC10_GAET3</name>
<evidence type="ECO:0000313" key="6">
    <source>
        <dbReference type="Proteomes" id="UP000006039"/>
    </source>
</evidence>
<keyword evidence="1" id="KW-0378">Hydrolase</keyword>
<evidence type="ECO:0000256" key="1">
    <source>
        <dbReference type="ARBA" id="ARBA00022801"/>
    </source>
</evidence>
<dbReference type="InterPro" id="IPR020084">
    <property type="entry name" value="NUDIX_hydrolase_CS"/>
</dbReference>
<evidence type="ECO:0000259" key="3">
    <source>
        <dbReference type="PROSITE" id="PS51462"/>
    </source>
</evidence>
<feature type="compositionally biased region" description="Low complexity" evidence="2">
    <location>
        <begin position="97"/>
        <end position="108"/>
    </location>
</feature>
<feature type="compositionally biased region" description="Pro residues" evidence="2">
    <location>
        <begin position="196"/>
        <end position="208"/>
    </location>
</feature>
<sequence length="364" mass="39266">MVHESPGVTLEASELAYPAPRLQLHNWVSKPLAHPLINTTSPRAMPVTELTGLLLGLLRYCNLALQFFAVSNPLYDPGKGTPQGAGLFLSFRKPGVSNNSSSNGSSTDNDTKNPAKEMATPKHATHKSLLPSHEFYLAAGTVTVDRRTRRALVLHDRLTGLHGLPRGRADWGESLTSTAVRETLEEGGVRCALLPVPVPTRATPPPGRTSPASSLSPSPRLVASSGSGTPEPMLSSTEDYHQSHYSSNPIAAADPDDDDDEIRDEVGEVTKGVLLTEPFALLTHFRSNGALAVVHWFVAEADSAVPFEEGGQMADEDYEPRWVGFDEAARLMPDSNHADVVSRAVRLVDRLEAMERRGEIAVSC</sequence>
<dbReference type="Proteomes" id="UP000006039">
    <property type="component" value="Unassembled WGS sequence"/>
</dbReference>
<dbReference type="EnsemblFungi" id="EJT71780">
    <property type="protein sequence ID" value="EJT71780"/>
    <property type="gene ID" value="GGTG_11034"/>
</dbReference>
<dbReference type="GeneID" id="20351492"/>
<dbReference type="InterPro" id="IPR015797">
    <property type="entry name" value="NUDIX_hydrolase-like_dom_sf"/>
</dbReference>
<dbReference type="GO" id="GO:0006754">
    <property type="term" value="P:ATP biosynthetic process"/>
    <property type="evidence" value="ECO:0007669"/>
    <property type="project" value="TreeGrafter"/>
</dbReference>
<reference evidence="4" key="3">
    <citation type="submission" date="2010-09" db="EMBL/GenBank/DDBJ databases">
        <title>Annotation of Gaeumannomyces graminis var. tritici R3-111a-1.</title>
        <authorList>
            <consortium name="The Broad Institute Genome Sequencing Platform"/>
            <person name="Ma L.-J."/>
            <person name="Dead R."/>
            <person name="Young S.K."/>
            <person name="Zeng Q."/>
            <person name="Gargeya S."/>
            <person name="Fitzgerald M."/>
            <person name="Haas B."/>
            <person name="Abouelleil A."/>
            <person name="Alvarado L."/>
            <person name="Arachchi H.M."/>
            <person name="Berlin A."/>
            <person name="Brown A."/>
            <person name="Chapman S.B."/>
            <person name="Chen Z."/>
            <person name="Dunbar C."/>
            <person name="Freedman E."/>
            <person name="Gearin G."/>
            <person name="Gellesch M."/>
            <person name="Goldberg J."/>
            <person name="Griggs A."/>
            <person name="Gujja S."/>
            <person name="Heiman D."/>
            <person name="Howarth C."/>
            <person name="Larson L."/>
            <person name="Lui A."/>
            <person name="MacDonald P.J.P."/>
            <person name="Mehta T."/>
            <person name="Montmayeur A."/>
            <person name="Murphy C."/>
            <person name="Neiman D."/>
            <person name="Pearson M."/>
            <person name="Priest M."/>
            <person name="Roberts A."/>
            <person name="Saif S."/>
            <person name="Shea T."/>
            <person name="Shenoy N."/>
            <person name="Sisk P."/>
            <person name="Stolte C."/>
            <person name="Sykes S."/>
            <person name="Yandava C."/>
            <person name="Wortman J."/>
            <person name="Nusbaum C."/>
            <person name="Birren B."/>
        </authorList>
    </citation>
    <scope>NUCLEOTIDE SEQUENCE</scope>
    <source>
        <strain evidence="4">R3-111a-1</strain>
    </source>
</reference>
<dbReference type="GO" id="GO:0004081">
    <property type="term" value="F:bis(5'-nucleosyl)-tetraphosphatase (asymmetrical) activity"/>
    <property type="evidence" value="ECO:0007669"/>
    <property type="project" value="TreeGrafter"/>
</dbReference>
<dbReference type="InterPro" id="IPR051325">
    <property type="entry name" value="Nudix_hydrolase_domain"/>
</dbReference>
<evidence type="ECO:0000313" key="4">
    <source>
        <dbReference type="EMBL" id="EJT71780.1"/>
    </source>
</evidence>
<gene>
    <name evidence="5" type="primary">20351492</name>
    <name evidence="4" type="ORF">GGTG_11034</name>
</gene>
<dbReference type="GO" id="GO:0006167">
    <property type="term" value="P:AMP biosynthetic process"/>
    <property type="evidence" value="ECO:0007669"/>
    <property type="project" value="TreeGrafter"/>
</dbReference>
<dbReference type="PROSITE" id="PS00893">
    <property type="entry name" value="NUDIX_BOX"/>
    <property type="match status" value="1"/>
</dbReference>
<dbReference type="PANTHER" id="PTHR21340">
    <property type="entry name" value="DIADENOSINE 5,5-P1,P4-TETRAPHOSPHATE PYROPHOSPHOHYDROLASE MUTT"/>
    <property type="match status" value="1"/>
</dbReference>
<proteinExistence type="predicted"/>
<dbReference type="AlphaFoldDB" id="J3PC10"/>
<feature type="region of interest" description="Disordered" evidence="2">
    <location>
        <begin position="96"/>
        <end position="126"/>
    </location>
</feature>
<dbReference type="eggNOG" id="ENOG502R8Y6">
    <property type="taxonomic scope" value="Eukaryota"/>
</dbReference>
<organism evidence="4">
    <name type="scientific">Gaeumannomyces tritici (strain R3-111a-1)</name>
    <name type="common">Wheat and barley take-all root rot fungus</name>
    <name type="synonym">Gaeumannomyces graminis var. tritici</name>
    <dbReference type="NCBI Taxonomy" id="644352"/>
    <lineage>
        <taxon>Eukaryota</taxon>
        <taxon>Fungi</taxon>
        <taxon>Dikarya</taxon>
        <taxon>Ascomycota</taxon>
        <taxon>Pezizomycotina</taxon>
        <taxon>Sordariomycetes</taxon>
        <taxon>Sordariomycetidae</taxon>
        <taxon>Magnaporthales</taxon>
        <taxon>Magnaporthaceae</taxon>
        <taxon>Gaeumannomyces</taxon>
    </lineage>
</organism>
<reference evidence="5" key="4">
    <citation type="journal article" date="2015" name="G3 (Bethesda)">
        <title>Genome sequences of three phytopathogenic species of the Magnaporthaceae family of fungi.</title>
        <authorList>
            <person name="Okagaki L.H."/>
            <person name="Nunes C.C."/>
            <person name="Sailsbery J."/>
            <person name="Clay B."/>
            <person name="Brown D."/>
            <person name="John T."/>
            <person name="Oh Y."/>
            <person name="Young N."/>
            <person name="Fitzgerald M."/>
            <person name="Haas B.J."/>
            <person name="Zeng Q."/>
            <person name="Young S."/>
            <person name="Adiconis X."/>
            <person name="Fan L."/>
            <person name="Levin J.Z."/>
            <person name="Mitchell T.K."/>
            <person name="Okubara P.A."/>
            <person name="Farman M.L."/>
            <person name="Kohn L.M."/>
            <person name="Birren B."/>
            <person name="Ma L.-J."/>
            <person name="Dean R.A."/>
        </authorList>
    </citation>
    <scope>NUCLEOTIDE SEQUENCE</scope>
    <source>
        <strain evidence="5">R3-111a-1</strain>
    </source>
</reference>
<dbReference type="InterPro" id="IPR000086">
    <property type="entry name" value="NUDIX_hydrolase_dom"/>
</dbReference>
<dbReference type="EMBL" id="GL385400">
    <property type="protein sequence ID" value="EJT71780.1"/>
    <property type="molecule type" value="Genomic_DNA"/>
</dbReference>
<feature type="domain" description="Nudix hydrolase" evidence="3">
    <location>
        <begin position="134"/>
        <end position="346"/>
    </location>
</feature>
<dbReference type="RefSeq" id="XP_009227177.1">
    <property type="nucleotide sequence ID" value="XM_009228913.1"/>
</dbReference>